<dbReference type="Pfam" id="PF03662">
    <property type="entry name" value="Glyco_hydro_79n"/>
    <property type="match status" value="1"/>
</dbReference>
<dbReference type="InterPro" id="IPR005199">
    <property type="entry name" value="Glyco_hydro_79"/>
</dbReference>
<dbReference type="Gene3D" id="3.20.20.80">
    <property type="entry name" value="Glycosidases"/>
    <property type="match status" value="1"/>
</dbReference>
<dbReference type="PROSITE" id="PS51257">
    <property type="entry name" value="PROKAR_LIPOPROTEIN"/>
    <property type="match status" value="1"/>
</dbReference>
<dbReference type="GO" id="GO:0016798">
    <property type="term" value="F:hydrolase activity, acting on glycosyl bonds"/>
    <property type="evidence" value="ECO:0007669"/>
    <property type="project" value="InterPro"/>
</dbReference>
<sequence>MRKVYLALLFLFLIVSCKKDARVNMPLTKDGIPVTVKLEQNKPGNSISPQFEGLSYETQLLINSPNYLNVNNTSLIQMLKSLGPGILRIGGNTSDEIAWQGTERTPLTPANTLTTSDVDKLAAFADVTGWKVLFGLNLGNNDVGAAVDEAAYVAGRLKNNLYLLQFGNEPDVFHLYNHRSPVYNYDGFKADWEAYYNAVIMRLPGAPLAGPDVAYNGDWIRWFAQDESSHVKLFSGHHYNCGPASKADINYKTILAPNYIFPNFLQTLSASAAKYNIPFRISECNSVYGGGKPGVSNVFAASLWALDMMWQVAESNAEGVNFHGGNGLFYSPISTENGKVGPVYYAMLAFKYGSKNGVIIPTTLITTQEVNCKTYASANTDNSYSVTLINKGEKDILFTLALSRNASTAKEERLSAPAITSADGISFSNSTVSANGTFTPSSTENISISNKSFTVTVKGSSAAVVTIR</sequence>
<keyword evidence="2" id="KW-1185">Reference proteome</keyword>
<organism evidence="1 2">
    <name type="scientific">Mucilaginibacter psychrotolerans</name>
    <dbReference type="NCBI Taxonomy" id="1524096"/>
    <lineage>
        <taxon>Bacteria</taxon>
        <taxon>Pseudomonadati</taxon>
        <taxon>Bacteroidota</taxon>
        <taxon>Sphingobacteriia</taxon>
        <taxon>Sphingobacteriales</taxon>
        <taxon>Sphingobacteriaceae</taxon>
        <taxon>Mucilaginibacter</taxon>
    </lineage>
</organism>
<dbReference type="Proteomes" id="UP000297540">
    <property type="component" value="Unassembled WGS sequence"/>
</dbReference>
<dbReference type="AlphaFoldDB" id="A0A4Y8SJU5"/>
<dbReference type="PANTHER" id="PTHR36183:SF2">
    <property type="entry name" value="BETA-GLUCURONIDASE C-TERMINAL DOMAIN-CONTAINING PROTEIN"/>
    <property type="match status" value="1"/>
</dbReference>
<protein>
    <recommendedName>
        <fullName evidence="3">Beta-glucuronidase C-terminal domain-containing protein</fullName>
    </recommendedName>
</protein>
<dbReference type="Gene3D" id="2.60.40.1180">
    <property type="entry name" value="Golgi alpha-mannosidase II"/>
    <property type="match status" value="1"/>
</dbReference>
<dbReference type="InterPro" id="IPR013780">
    <property type="entry name" value="Glyco_hydro_b"/>
</dbReference>
<dbReference type="InterPro" id="IPR052974">
    <property type="entry name" value="GH79_Enzymes"/>
</dbReference>
<evidence type="ECO:0008006" key="3">
    <source>
        <dbReference type="Google" id="ProtNLM"/>
    </source>
</evidence>
<evidence type="ECO:0000313" key="2">
    <source>
        <dbReference type="Proteomes" id="UP000297540"/>
    </source>
</evidence>
<dbReference type="GO" id="GO:0016020">
    <property type="term" value="C:membrane"/>
    <property type="evidence" value="ECO:0007669"/>
    <property type="project" value="InterPro"/>
</dbReference>
<dbReference type="EMBL" id="SOZE01000004">
    <property type="protein sequence ID" value="TFF39309.1"/>
    <property type="molecule type" value="Genomic_DNA"/>
</dbReference>
<dbReference type="PANTHER" id="PTHR36183">
    <property type="entry name" value="BETA-GLUCURONIDASE"/>
    <property type="match status" value="1"/>
</dbReference>
<dbReference type="SUPFAM" id="SSF51445">
    <property type="entry name" value="(Trans)glycosidases"/>
    <property type="match status" value="1"/>
</dbReference>
<evidence type="ECO:0000313" key="1">
    <source>
        <dbReference type="EMBL" id="TFF39309.1"/>
    </source>
</evidence>
<reference evidence="1 2" key="1">
    <citation type="journal article" date="2017" name="Int. J. Syst. Evol. Microbiol.">
        <title>Mucilaginibacterpsychrotolerans sp. nov., isolated from peatlands.</title>
        <authorList>
            <person name="Deng Y."/>
            <person name="Shen L."/>
            <person name="Xu B."/>
            <person name="Liu Y."/>
            <person name="Gu Z."/>
            <person name="Liu H."/>
            <person name="Zhou Y."/>
        </authorList>
    </citation>
    <scope>NUCLEOTIDE SEQUENCE [LARGE SCALE GENOMIC DNA]</scope>
    <source>
        <strain evidence="1 2">NH7-4</strain>
    </source>
</reference>
<name>A0A4Y8SJU5_9SPHI</name>
<proteinExistence type="predicted"/>
<comment type="caution">
    <text evidence="1">The sequence shown here is derived from an EMBL/GenBank/DDBJ whole genome shotgun (WGS) entry which is preliminary data.</text>
</comment>
<dbReference type="InterPro" id="IPR017853">
    <property type="entry name" value="GH"/>
</dbReference>
<accession>A0A4Y8SJU5</accession>
<gene>
    <name evidence="1" type="ORF">E2R66_06725</name>
</gene>